<dbReference type="Proteomes" id="UP001163321">
    <property type="component" value="Chromosome 1"/>
</dbReference>
<accession>A0ACC0WUW2</accession>
<sequence length="117" mass="13528">MNSWLAERQNSSCTIDCQRPRPLPSRVKSNRLLQWCKGLPDLFFSTIFLKNKVLACRNKGSVCFVSAVATNEGKATALYNLRLYRRAMRTSHQAQAPAAFDEMERIRWVFCLVRGEW</sequence>
<dbReference type="EMBL" id="CM047580">
    <property type="protein sequence ID" value="KAI9922705.1"/>
    <property type="molecule type" value="Genomic_DNA"/>
</dbReference>
<proteinExistence type="predicted"/>
<reference evidence="1 2" key="1">
    <citation type="journal article" date="2022" name="bioRxiv">
        <title>The genome of the oomycete Peronosclerospora sorghi, a cosmopolitan pathogen of maize and sorghum, is inflated with dispersed pseudogenes.</title>
        <authorList>
            <person name="Fletcher K."/>
            <person name="Martin F."/>
            <person name="Isakeit T."/>
            <person name="Cavanaugh K."/>
            <person name="Magill C."/>
            <person name="Michelmore R."/>
        </authorList>
    </citation>
    <scope>NUCLEOTIDE SEQUENCE [LARGE SCALE GENOMIC DNA]</scope>
    <source>
        <strain evidence="1">P6</strain>
    </source>
</reference>
<evidence type="ECO:0000313" key="2">
    <source>
        <dbReference type="Proteomes" id="UP001163321"/>
    </source>
</evidence>
<evidence type="ECO:0000313" key="1">
    <source>
        <dbReference type="EMBL" id="KAI9922705.1"/>
    </source>
</evidence>
<protein>
    <submittedName>
        <fullName evidence="1">Uncharacterized protein</fullName>
    </submittedName>
</protein>
<comment type="caution">
    <text evidence="1">The sequence shown here is derived from an EMBL/GenBank/DDBJ whole genome shotgun (WGS) entry which is preliminary data.</text>
</comment>
<name>A0ACC0WUW2_9STRA</name>
<keyword evidence="2" id="KW-1185">Reference proteome</keyword>
<organism evidence="1 2">
    <name type="scientific">Peronosclerospora sorghi</name>
    <dbReference type="NCBI Taxonomy" id="230839"/>
    <lineage>
        <taxon>Eukaryota</taxon>
        <taxon>Sar</taxon>
        <taxon>Stramenopiles</taxon>
        <taxon>Oomycota</taxon>
        <taxon>Peronosporomycetes</taxon>
        <taxon>Peronosporales</taxon>
        <taxon>Peronosporaceae</taxon>
        <taxon>Peronosclerospora</taxon>
    </lineage>
</organism>
<gene>
    <name evidence="1" type="ORF">PsorP6_000688</name>
</gene>